<evidence type="ECO:0000313" key="2">
    <source>
        <dbReference type="Proteomes" id="UP000029585"/>
    </source>
</evidence>
<evidence type="ECO:0000313" key="1">
    <source>
        <dbReference type="EMBL" id="KGF52778.1"/>
    </source>
</evidence>
<dbReference type="eggNOG" id="COG5566">
    <property type="taxonomic scope" value="Bacteria"/>
</dbReference>
<name>A0A096B0I5_FLAPL</name>
<dbReference type="PATRIC" id="fig|742738.3.peg.4071"/>
<dbReference type="InterPro" id="IPR049739">
    <property type="entry name" value="YraL-like"/>
</dbReference>
<dbReference type="InterPro" id="IPR009057">
    <property type="entry name" value="Homeodomain-like_sf"/>
</dbReference>
<dbReference type="EMBL" id="ADLO01000121">
    <property type="protein sequence ID" value="KGF52778.1"/>
    <property type="molecule type" value="Genomic_DNA"/>
</dbReference>
<dbReference type="RefSeq" id="WP_007494117.1">
    <property type="nucleotide sequence ID" value="NZ_KN174168.1"/>
</dbReference>
<keyword evidence="2" id="KW-1185">Reference proteome</keyword>
<gene>
    <name evidence="1" type="ORF">HMPREF9460_03955</name>
</gene>
<evidence type="ECO:0008006" key="3">
    <source>
        <dbReference type="Google" id="ProtNLM"/>
    </source>
</evidence>
<dbReference type="GeneID" id="63973982"/>
<reference evidence="1 2" key="1">
    <citation type="submission" date="2011-08" db="EMBL/GenBank/DDBJ databases">
        <title>The Genome Sequence of Clostridium orbiscindens 1_3_50AFAA.</title>
        <authorList>
            <consortium name="The Broad Institute Genome Sequencing Platform"/>
            <person name="Earl A."/>
            <person name="Ward D."/>
            <person name="Feldgarden M."/>
            <person name="Gevers D."/>
            <person name="Daigneault M."/>
            <person name="Strauss J."/>
            <person name="Allen-Vercoe E."/>
            <person name="Young S.K."/>
            <person name="Zeng Q."/>
            <person name="Gargeya S."/>
            <person name="Fitzgerald M."/>
            <person name="Haas B."/>
            <person name="Abouelleil A."/>
            <person name="Alvarado L."/>
            <person name="Arachchi H.M."/>
            <person name="Berlin A."/>
            <person name="Brown A."/>
            <person name="Chapman S.B."/>
            <person name="Chen Z."/>
            <person name="Dunbar C."/>
            <person name="Freedman E."/>
            <person name="Gearin G."/>
            <person name="Gellesch M."/>
            <person name="Goldberg J."/>
            <person name="Griggs A."/>
            <person name="Gujja S."/>
            <person name="Heiman D."/>
            <person name="Howarth C."/>
            <person name="Larson L."/>
            <person name="Lui A."/>
            <person name="MacDonald P.J.P."/>
            <person name="Montmayeur A."/>
            <person name="Murphy C."/>
            <person name="Neiman D."/>
            <person name="Pearson M."/>
            <person name="Priest M."/>
            <person name="Roberts A."/>
            <person name="Saif S."/>
            <person name="Shea T."/>
            <person name="Shenoy N."/>
            <person name="Sisk P."/>
            <person name="Stolte C."/>
            <person name="Sykes S."/>
            <person name="Wortman J."/>
            <person name="Nusbaum C."/>
            <person name="Birren B."/>
        </authorList>
    </citation>
    <scope>NUCLEOTIDE SEQUENCE [LARGE SCALE GENOMIC DNA]</scope>
    <source>
        <strain evidence="1 2">1_3_50AFAA</strain>
    </source>
</reference>
<protein>
    <recommendedName>
        <fullName evidence="3">Mor transcription activator domain-containing protein</fullName>
    </recommendedName>
</protein>
<accession>A0A096B0I5</accession>
<organism evidence="1 2">
    <name type="scientific">Flavonifractor plautii 1_3_50AFAA</name>
    <dbReference type="NCBI Taxonomy" id="742738"/>
    <lineage>
        <taxon>Bacteria</taxon>
        <taxon>Bacillati</taxon>
        <taxon>Bacillota</taxon>
        <taxon>Clostridia</taxon>
        <taxon>Eubacteriales</taxon>
        <taxon>Oscillospiraceae</taxon>
        <taxon>Flavonifractor</taxon>
    </lineage>
</organism>
<dbReference type="NCBIfam" id="NF040785">
    <property type="entry name" value="CD3324_fam"/>
    <property type="match status" value="1"/>
</dbReference>
<dbReference type="HOGENOM" id="CLU_159841_0_0_9"/>
<proteinExistence type="predicted"/>
<comment type="caution">
    <text evidence="1">The sequence shown here is derived from an EMBL/GenBank/DDBJ whole genome shotgun (WGS) entry which is preliminary data.</text>
</comment>
<dbReference type="SUPFAM" id="SSF46689">
    <property type="entry name" value="Homeodomain-like"/>
    <property type="match status" value="1"/>
</dbReference>
<sequence>MRYQNAAELLPAELLEALQGYLDGGYLYIPRRAEHRRAWGERTRRKEETLARNRAIFRDYTAGLGVDELSARYFLAPKSIQRILTLGRRGLLEP</sequence>
<dbReference type="Proteomes" id="UP000029585">
    <property type="component" value="Unassembled WGS sequence"/>
</dbReference>
<dbReference type="AlphaFoldDB" id="A0A096B0I5"/>